<evidence type="ECO:0000313" key="2">
    <source>
        <dbReference type="Proteomes" id="UP000001591"/>
    </source>
</evidence>
<evidence type="ECO:0008006" key="3">
    <source>
        <dbReference type="Google" id="ProtNLM"/>
    </source>
</evidence>
<dbReference type="KEGG" id="rce:RC1_2638"/>
<gene>
    <name evidence="1" type="ordered locus">RC1_2638</name>
</gene>
<dbReference type="InterPro" id="IPR038573">
    <property type="entry name" value="BrnT_sf"/>
</dbReference>
<sequence length="103" mass="12141">MPPRFRRHFLVTDPSRIEFDPDKSDRTFVNRGFDFAFAALVFRGEILRRRDTRRQDEDVFQVIGEASGVVLFVVYTQRHGRIRIISARAATRDEARLYHERSG</sequence>
<dbReference type="OrthoDB" id="9798158at2"/>
<proteinExistence type="predicted"/>
<dbReference type="eggNOG" id="COG2929">
    <property type="taxonomic scope" value="Bacteria"/>
</dbReference>
<organism evidence="1 2">
    <name type="scientific">Rhodospirillum centenum (strain ATCC 51521 / SW)</name>
    <dbReference type="NCBI Taxonomy" id="414684"/>
    <lineage>
        <taxon>Bacteria</taxon>
        <taxon>Pseudomonadati</taxon>
        <taxon>Pseudomonadota</taxon>
        <taxon>Alphaproteobacteria</taxon>
        <taxon>Rhodospirillales</taxon>
        <taxon>Rhodospirillaceae</taxon>
        <taxon>Rhodospirillum</taxon>
    </lineage>
</organism>
<dbReference type="STRING" id="414684.RC1_2638"/>
<dbReference type="Gene3D" id="3.10.450.530">
    <property type="entry name" value="Ribonuclease toxin, BrnT, of type II toxin-antitoxin system"/>
    <property type="match status" value="1"/>
</dbReference>
<name>B6IUT1_RHOCS</name>
<dbReference type="RefSeq" id="WP_012567794.1">
    <property type="nucleotide sequence ID" value="NC_011420.2"/>
</dbReference>
<dbReference type="HOGENOM" id="CLU_149290_1_1_5"/>
<accession>B6IUT1</accession>
<dbReference type="InterPro" id="IPR007460">
    <property type="entry name" value="BrnT_toxin"/>
</dbReference>
<dbReference type="AlphaFoldDB" id="B6IUT1"/>
<protein>
    <recommendedName>
        <fullName evidence="3">BrnT family toxin</fullName>
    </recommendedName>
</protein>
<dbReference type="Pfam" id="PF04365">
    <property type="entry name" value="BrnT_toxin"/>
    <property type="match status" value="1"/>
</dbReference>
<evidence type="ECO:0000313" key="1">
    <source>
        <dbReference type="EMBL" id="ACJ00013.1"/>
    </source>
</evidence>
<dbReference type="Proteomes" id="UP000001591">
    <property type="component" value="Chromosome"/>
</dbReference>
<dbReference type="EMBL" id="CP000613">
    <property type="protein sequence ID" value="ACJ00013.1"/>
    <property type="molecule type" value="Genomic_DNA"/>
</dbReference>
<reference evidence="1 2" key="1">
    <citation type="journal article" date="2010" name="BMC Genomics">
        <title>Metabolic flexibility revealed in the genome of the cyst-forming alpha-1 proteobacterium Rhodospirillum centenum.</title>
        <authorList>
            <person name="Lu Y.K."/>
            <person name="Marden J."/>
            <person name="Han M."/>
            <person name="Swingley W.D."/>
            <person name="Mastrian S.D."/>
            <person name="Chowdhury S.R."/>
            <person name="Hao J."/>
            <person name="Helmy T."/>
            <person name="Kim S."/>
            <person name="Kurdoglu A.A."/>
            <person name="Matthies H.J."/>
            <person name="Rollo D."/>
            <person name="Stothard P."/>
            <person name="Blankenship R.E."/>
            <person name="Bauer C.E."/>
            <person name="Touchman J.W."/>
        </authorList>
    </citation>
    <scope>NUCLEOTIDE SEQUENCE [LARGE SCALE GENOMIC DNA]</scope>
    <source>
        <strain evidence="2">ATCC 51521 / SW</strain>
    </source>
</reference>
<keyword evidence="2" id="KW-1185">Reference proteome</keyword>